<dbReference type="Proteomes" id="UP000765509">
    <property type="component" value="Unassembled WGS sequence"/>
</dbReference>
<evidence type="ECO:0000313" key="3">
    <source>
        <dbReference type="Proteomes" id="UP000765509"/>
    </source>
</evidence>
<evidence type="ECO:0000256" key="1">
    <source>
        <dbReference type="SAM" id="MobiDB-lite"/>
    </source>
</evidence>
<proteinExistence type="predicted"/>
<dbReference type="EMBL" id="AVOT02002981">
    <property type="protein sequence ID" value="MBW0472139.1"/>
    <property type="molecule type" value="Genomic_DNA"/>
</dbReference>
<evidence type="ECO:0000313" key="2">
    <source>
        <dbReference type="EMBL" id="MBW0472139.1"/>
    </source>
</evidence>
<dbReference type="AlphaFoldDB" id="A0A9Q3BTJ6"/>
<comment type="caution">
    <text evidence="2">The sequence shown here is derived from an EMBL/GenBank/DDBJ whole genome shotgun (WGS) entry which is preliminary data.</text>
</comment>
<feature type="region of interest" description="Disordered" evidence="1">
    <location>
        <begin position="1"/>
        <end position="27"/>
    </location>
</feature>
<keyword evidence="3" id="KW-1185">Reference proteome</keyword>
<name>A0A9Q3BTJ6_9BASI</name>
<organism evidence="2 3">
    <name type="scientific">Austropuccinia psidii MF-1</name>
    <dbReference type="NCBI Taxonomy" id="1389203"/>
    <lineage>
        <taxon>Eukaryota</taxon>
        <taxon>Fungi</taxon>
        <taxon>Dikarya</taxon>
        <taxon>Basidiomycota</taxon>
        <taxon>Pucciniomycotina</taxon>
        <taxon>Pucciniomycetes</taxon>
        <taxon>Pucciniales</taxon>
        <taxon>Sphaerophragmiaceae</taxon>
        <taxon>Austropuccinia</taxon>
    </lineage>
</organism>
<sequence>MKPQPQGHALENPYQEDIKPDVLLDNKPISPSKYQDGHNMTYSEKDALKQLPEASSWPKFFLVGEYDHMALIDYIYGLIIDAPEIPDY</sequence>
<protein>
    <submittedName>
        <fullName evidence="2">Uncharacterized protein</fullName>
    </submittedName>
</protein>
<dbReference type="OrthoDB" id="2507294at2759"/>
<accession>A0A9Q3BTJ6</accession>
<reference evidence="2" key="1">
    <citation type="submission" date="2021-03" db="EMBL/GenBank/DDBJ databases">
        <title>Draft genome sequence of rust myrtle Austropuccinia psidii MF-1, a brazilian biotype.</title>
        <authorList>
            <person name="Quecine M.C."/>
            <person name="Pachon D.M.R."/>
            <person name="Bonatelli M.L."/>
            <person name="Correr F.H."/>
            <person name="Franceschini L.M."/>
            <person name="Leite T.F."/>
            <person name="Margarido G.R.A."/>
            <person name="Almeida C.A."/>
            <person name="Ferrarezi J.A."/>
            <person name="Labate C.A."/>
        </authorList>
    </citation>
    <scope>NUCLEOTIDE SEQUENCE</scope>
    <source>
        <strain evidence="2">MF-1</strain>
    </source>
</reference>
<gene>
    <name evidence="2" type="ORF">O181_011854</name>
</gene>